<accession>A0A8J2WXJ5</accession>
<keyword evidence="2" id="KW-1185">Reference proteome</keyword>
<protein>
    <submittedName>
        <fullName evidence="1">Uncharacterized protein</fullName>
    </submittedName>
</protein>
<organism evidence="1 2">
    <name type="scientific">Pelagomonas calceolata</name>
    <dbReference type="NCBI Taxonomy" id="35677"/>
    <lineage>
        <taxon>Eukaryota</taxon>
        <taxon>Sar</taxon>
        <taxon>Stramenopiles</taxon>
        <taxon>Ochrophyta</taxon>
        <taxon>Pelagophyceae</taxon>
        <taxon>Pelagomonadales</taxon>
        <taxon>Pelagomonadaceae</taxon>
        <taxon>Pelagomonas</taxon>
    </lineage>
</organism>
<reference evidence="1" key="1">
    <citation type="submission" date="2021-11" db="EMBL/GenBank/DDBJ databases">
        <authorList>
            <consortium name="Genoscope - CEA"/>
            <person name="William W."/>
        </authorList>
    </citation>
    <scope>NUCLEOTIDE SEQUENCE</scope>
</reference>
<evidence type="ECO:0000313" key="2">
    <source>
        <dbReference type="Proteomes" id="UP000789595"/>
    </source>
</evidence>
<evidence type="ECO:0000313" key="1">
    <source>
        <dbReference type="EMBL" id="CAH0369865.1"/>
    </source>
</evidence>
<dbReference type="EMBL" id="CAKKNE010000002">
    <property type="protein sequence ID" value="CAH0369865.1"/>
    <property type="molecule type" value="Genomic_DNA"/>
</dbReference>
<proteinExistence type="predicted"/>
<comment type="caution">
    <text evidence="1">The sequence shown here is derived from an EMBL/GenBank/DDBJ whole genome shotgun (WGS) entry which is preliminary data.</text>
</comment>
<sequence length="437" mass="48003">MRTRSDAARQRSLLKLPEDCIRHVALFIDRDVHGARFALTSRRVMRSLTSTVWAKILKATHGGLKIAAAETDGLRVAARLAAARADRGPVDGFWALATSCGAAPYAQQQYWADALFRREPWRIYCSRSNPGGEPVLCATAFLAGGEDEEGPDRRYMLDRLEADNRAYIQESFRKGRSNLAYVFEDVYGRNAPNASPLTGRTLRICQEIARRFDNAQLDNPWFRSGLSETVYEARGDNGVQVDPRVEALAARAHPATAIATGITIRRALNFTCPARCGIIYGFRRPPRVSDISDGRLKDLAAAAAPTICELGPLSGDSPNALKDCFEDTEPVRLSLRGVFCACACYQIVGGDQDAEVFPLAVFSFPIRSQVQEIPDMRATLAVPVAIQGMVVAVVEVDNHGDELWNEGEANVDLEYVGIEGYAYVPPGHEPVPPDHRL</sequence>
<name>A0A8J2WXJ5_9STRA</name>
<dbReference type="AlphaFoldDB" id="A0A8J2WXJ5"/>
<gene>
    <name evidence="1" type="ORF">PECAL_2P30090</name>
</gene>
<dbReference type="Proteomes" id="UP000789595">
    <property type="component" value="Unassembled WGS sequence"/>
</dbReference>